<feature type="region of interest" description="Disordered" evidence="1">
    <location>
        <begin position="534"/>
        <end position="562"/>
    </location>
</feature>
<dbReference type="Pfam" id="PF20414">
    <property type="entry name" value="DUF6698"/>
    <property type="match status" value="1"/>
</dbReference>
<keyword evidence="3" id="KW-1185">Reference proteome</keyword>
<dbReference type="InParanoid" id="A0A2H3D0U7"/>
<name>A0A2H3D0U7_ARMGA</name>
<dbReference type="Proteomes" id="UP000217790">
    <property type="component" value="Unassembled WGS sequence"/>
</dbReference>
<dbReference type="AlphaFoldDB" id="A0A2H3D0U7"/>
<feature type="compositionally biased region" description="Low complexity" evidence="1">
    <location>
        <begin position="37"/>
        <end position="48"/>
    </location>
</feature>
<dbReference type="STRING" id="47427.A0A2H3D0U7"/>
<protein>
    <submittedName>
        <fullName evidence="2">Uncharacterized protein</fullName>
    </submittedName>
</protein>
<accession>A0A2H3D0U7</accession>
<sequence>MDQLSTALKSMSMEDVLLVLKDVQLKNQALQEQNRRLLTAPTLLPNTAGSSTSPQDTSRAERSANDSASTTDTSALFVRKESRKELEYSAMKMVVFAHVWWEKKGIFGVRLDSESARRKLNAATLTNFLDTGVQRPSQDRVMVLQLILKLYTFLPEAFHPLVSATIAGEYLKLFKIMRDVGGVRWSTFLNRFRNVAAEIFEGDSAKVYSRHPPCLFANGFTMGGTVFRTIYGVKILTCLLWGSTALNDQRITTKGTNGDLWHITEVNSVAIAFAAIVIRYLLAGNPEFTPVGKISGINYLADFEYYVERIEDQLKKGTKSMHDTLKFYNNHIFPPTQDRRSRAITTIPVSLTEEEEAFWHELEAIDKEPDLDSDSADQTHTVPVVPADVCSAFSLELETPMQLASTTNVPSAISVQAQTPMQLVSTTNGVPLDTTDRSDRVRSKAKGKKRSGPAPTVTRVTRATRSRGGQVHGDKVGAEAPIPSAMRKRKGGKNSTTEGPSDASHSVGRAKSAATTLAKAVTFVPLPTVVSDMVPNGTFIGDNVDQSDDDYDSEEEEEEEEE</sequence>
<evidence type="ECO:0000256" key="1">
    <source>
        <dbReference type="SAM" id="MobiDB-lite"/>
    </source>
</evidence>
<dbReference type="OrthoDB" id="3231188at2759"/>
<feature type="region of interest" description="Disordered" evidence="1">
    <location>
        <begin position="424"/>
        <end position="510"/>
    </location>
</feature>
<evidence type="ECO:0000313" key="3">
    <source>
        <dbReference type="Proteomes" id="UP000217790"/>
    </source>
</evidence>
<dbReference type="InterPro" id="IPR046521">
    <property type="entry name" value="DUF6698"/>
</dbReference>
<feature type="compositionally biased region" description="Low complexity" evidence="1">
    <location>
        <begin position="453"/>
        <end position="467"/>
    </location>
</feature>
<proteinExistence type="predicted"/>
<feature type="region of interest" description="Disordered" evidence="1">
    <location>
        <begin position="37"/>
        <end position="72"/>
    </location>
</feature>
<reference evidence="3" key="1">
    <citation type="journal article" date="2017" name="Nat. Ecol. Evol.">
        <title>Genome expansion and lineage-specific genetic innovations in the forest pathogenic fungi Armillaria.</title>
        <authorList>
            <person name="Sipos G."/>
            <person name="Prasanna A.N."/>
            <person name="Walter M.C."/>
            <person name="O'Connor E."/>
            <person name="Balint B."/>
            <person name="Krizsan K."/>
            <person name="Kiss B."/>
            <person name="Hess J."/>
            <person name="Varga T."/>
            <person name="Slot J."/>
            <person name="Riley R."/>
            <person name="Boka B."/>
            <person name="Rigling D."/>
            <person name="Barry K."/>
            <person name="Lee J."/>
            <person name="Mihaltcheva S."/>
            <person name="LaButti K."/>
            <person name="Lipzen A."/>
            <person name="Waldron R."/>
            <person name="Moloney N.M."/>
            <person name="Sperisen C."/>
            <person name="Kredics L."/>
            <person name="Vagvoelgyi C."/>
            <person name="Patrignani A."/>
            <person name="Fitzpatrick D."/>
            <person name="Nagy I."/>
            <person name="Doyle S."/>
            <person name="Anderson J.B."/>
            <person name="Grigoriev I.V."/>
            <person name="Gueldener U."/>
            <person name="Muensterkoetter M."/>
            <person name="Nagy L.G."/>
        </authorList>
    </citation>
    <scope>NUCLEOTIDE SEQUENCE [LARGE SCALE GENOMIC DNA]</scope>
    <source>
        <strain evidence="3">Ar21-2</strain>
    </source>
</reference>
<gene>
    <name evidence="2" type="ORF">ARMGADRAFT_1033533</name>
</gene>
<organism evidence="2 3">
    <name type="scientific">Armillaria gallica</name>
    <name type="common">Bulbous honey fungus</name>
    <name type="synonym">Armillaria bulbosa</name>
    <dbReference type="NCBI Taxonomy" id="47427"/>
    <lineage>
        <taxon>Eukaryota</taxon>
        <taxon>Fungi</taxon>
        <taxon>Dikarya</taxon>
        <taxon>Basidiomycota</taxon>
        <taxon>Agaricomycotina</taxon>
        <taxon>Agaricomycetes</taxon>
        <taxon>Agaricomycetidae</taxon>
        <taxon>Agaricales</taxon>
        <taxon>Marasmiineae</taxon>
        <taxon>Physalacriaceae</taxon>
        <taxon>Armillaria</taxon>
    </lineage>
</organism>
<feature type="compositionally biased region" description="Acidic residues" evidence="1">
    <location>
        <begin position="545"/>
        <end position="562"/>
    </location>
</feature>
<evidence type="ECO:0000313" key="2">
    <source>
        <dbReference type="EMBL" id="PBK88919.1"/>
    </source>
</evidence>
<dbReference type="EMBL" id="KZ293670">
    <property type="protein sequence ID" value="PBK88919.1"/>
    <property type="molecule type" value="Genomic_DNA"/>
</dbReference>